<evidence type="ECO:0000313" key="1">
    <source>
        <dbReference type="EMBL" id="MSS18677.1"/>
    </source>
</evidence>
<comment type="caution">
    <text evidence="1">The sequence shown here is derived from an EMBL/GenBank/DDBJ whole genome shotgun (WGS) entry which is preliminary data.</text>
</comment>
<accession>A0A6L5XGM2</accession>
<reference evidence="1 2" key="1">
    <citation type="submission" date="2019-08" db="EMBL/GenBank/DDBJ databases">
        <title>In-depth cultivation of the pig gut microbiome towards novel bacterial diversity and tailored functional studies.</title>
        <authorList>
            <person name="Wylensek D."/>
            <person name="Hitch T.C.A."/>
            <person name="Clavel T."/>
        </authorList>
    </citation>
    <scope>NUCLEOTIDE SEQUENCE [LARGE SCALE GENOMIC DNA]</scope>
    <source>
        <strain evidence="1 2">Oil-RF-744-WCA-WT-10</strain>
    </source>
</reference>
<organism evidence="1 2">
    <name type="scientific">Sodaliphilus pleomorphus</name>
    <dbReference type="NCBI Taxonomy" id="2606626"/>
    <lineage>
        <taxon>Bacteria</taxon>
        <taxon>Pseudomonadati</taxon>
        <taxon>Bacteroidota</taxon>
        <taxon>Bacteroidia</taxon>
        <taxon>Bacteroidales</taxon>
        <taxon>Muribaculaceae</taxon>
        <taxon>Sodaliphilus</taxon>
    </lineage>
</organism>
<evidence type="ECO:0000313" key="2">
    <source>
        <dbReference type="Proteomes" id="UP000483362"/>
    </source>
</evidence>
<dbReference type="RefSeq" id="WP_154328097.1">
    <property type="nucleotide sequence ID" value="NZ_CP045696.1"/>
</dbReference>
<dbReference type="AlphaFoldDB" id="A0A6L5XGM2"/>
<keyword evidence="2" id="KW-1185">Reference proteome</keyword>
<dbReference type="EMBL" id="VULT01000029">
    <property type="protein sequence ID" value="MSS18677.1"/>
    <property type="molecule type" value="Genomic_DNA"/>
</dbReference>
<dbReference type="Proteomes" id="UP000483362">
    <property type="component" value="Unassembled WGS sequence"/>
</dbReference>
<protein>
    <submittedName>
        <fullName evidence="1">Uncharacterized protein</fullName>
    </submittedName>
</protein>
<sequence length="132" mass="15920">MEKTEIIKIIEQVNDYRFKRMRRDNLKWHLDLDTSRGYKSLAESRVKLLAEAQKDLDAIEPEMSKIIMDIKQRFAMHPRDQQLRLISLYIDLIEMDPMKMEKHRQKINSLRPKVLGTMDEMDQIRQQNSLFD</sequence>
<proteinExistence type="predicted"/>
<name>A0A6L5XGM2_9BACT</name>
<gene>
    <name evidence="1" type="ORF">FYJ29_13060</name>
</gene>